<keyword evidence="3" id="KW-0807">Transducer</keyword>
<dbReference type="Pfam" id="PF18947">
    <property type="entry name" value="HAMP_2"/>
    <property type="match status" value="1"/>
</dbReference>
<organism evidence="7 8">
    <name type="scientific">Clostridium butyricum E4 str. BoNT E BL5262</name>
    <dbReference type="NCBI Taxonomy" id="632245"/>
    <lineage>
        <taxon>Bacteria</taxon>
        <taxon>Bacillati</taxon>
        <taxon>Bacillota</taxon>
        <taxon>Clostridia</taxon>
        <taxon>Eubacteriales</taxon>
        <taxon>Clostridiaceae</taxon>
        <taxon>Clostridium</taxon>
    </lineage>
</organism>
<dbReference type="GO" id="GO:0005886">
    <property type="term" value="C:plasma membrane"/>
    <property type="evidence" value="ECO:0007669"/>
    <property type="project" value="TreeGrafter"/>
</dbReference>
<evidence type="ECO:0000259" key="6">
    <source>
        <dbReference type="PROSITE" id="PS50885"/>
    </source>
</evidence>
<feature type="transmembrane region" description="Helical" evidence="4">
    <location>
        <begin position="15"/>
        <end position="35"/>
    </location>
</feature>
<dbReference type="Proteomes" id="UP000003081">
    <property type="component" value="Unassembled WGS sequence"/>
</dbReference>
<dbReference type="PROSITE" id="PS50111">
    <property type="entry name" value="CHEMOTAXIS_TRANSDUC_2"/>
    <property type="match status" value="1"/>
</dbReference>
<keyword evidence="4" id="KW-1133">Transmembrane helix</keyword>
<dbReference type="Gene3D" id="6.10.340.10">
    <property type="match status" value="1"/>
</dbReference>
<dbReference type="InterPro" id="IPR004089">
    <property type="entry name" value="MCPsignal_dom"/>
</dbReference>
<evidence type="ECO:0000256" key="1">
    <source>
        <dbReference type="ARBA" id="ARBA00022500"/>
    </source>
</evidence>
<dbReference type="InterPro" id="IPR003660">
    <property type="entry name" value="HAMP_dom"/>
</dbReference>
<keyword evidence="8" id="KW-1185">Reference proteome</keyword>
<evidence type="ECO:0000256" key="4">
    <source>
        <dbReference type="SAM" id="Phobius"/>
    </source>
</evidence>
<evidence type="ECO:0000256" key="3">
    <source>
        <dbReference type="PROSITE-ProRule" id="PRU00284"/>
    </source>
</evidence>
<dbReference type="EMBL" id="ACOM01000001">
    <property type="protein sequence ID" value="EEP56021.1"/>
    <property type="molecule type" value="Genomic_DNA"/>
</dbReference>
<dbReference type="eggNOG" id="COG0840">
    <property type="taxonomic scope" value="Bacteria"/>
</dbReference>
<feature type="domain" description="HAMP" evidence="6">
    <location>
        <begin position="210"/>
        <end position="262"/>
    </location>
</feature>
<dbReference type="GO" id="GO:0004888">
    <property type="term" value="F:transmembrane signaling receptor activity"/>
    <property type="evidence" value="ECO:0007669"/>
    <property type="project" value="InterPro"/>
</dbReference>
<evidence type="ECO:0000313" key="8">
    <source>
        <dbReference type="Proteomes" id="UP000003081"/>
    </source>
</evidence>
<dbReference type="Gene3D" id="1.10.287.950">
    <property type="entry name" value="Methyl-accepting chemotaxis protein"/>
    <property type="match status" value="1"/>
</dbReference>
<dbReference type="SMART" id="SM00304">
    <property type="entry name" value="HAMP"/>
    <property type="match status" value="1"/>
</dbReference>
<dbReference type="RefSeq" id="WP_003413069.1">
    <property type="nucleotide sequence ID" value="NZ_ACOM01000001.1"/>
</dbReference>
<dbReference type="GO" id="GO:0007165">
    <property type="term" value="P:signal transduction"/>
    <property type="evidence" value="ECO:0007669"/>
    <property type="project" value="UniProtKB-KW"/>
</dbReference>
<keyword evidence="1" id="KW-0145">Chemotaxis</keyword>
<dbReference type="PANTHER" id="PTHR43531">
    <property type="entry name" value="PROTEIN ICFG"/>
    <property type="match status" value="1"/>
</dbReference>
<dbReference type="InterPro" id="IPR051310">
    <property type="entry name" value="MCP_chemotaxis"/>
</dbReference>
<dbReference type="Pfam" id="PF00015">
    <property type="entry name" value="MCPsignal"/>
    <property type="match status" value="1"/>
</dbReference>
<dbReference type="HOGENOM" id="CLU_000445_107_16_9"/>
<proteinExistence type="inferred from homology"/>
<dbReference type="SUPFAM" id="SSF58104">
    <property type="entry name" value="Methyl-accepting chemotaxis protein (MCP) signaling domain"/>
    <property type="match status" value="1"/>
</dbReference>
<gene>
    <name evidence="7" type="ORF">CLP_0414</name>
</gene>
<dbReference type="PANTHER" id="PTHR43531:SF11">
    <property type="entry name" value="METHYL-ACCEPTING CHEMOTAXIS PROTEIN 3"/>
    <property type="match status" value="1"/>
</dbReference>
<dbReference type="PROSITE" id="PS50885">
    <property type="entry name" value="HAMP"/>
    <property type="match status" value="2"/>
</dbReference>
<accession>C4IAW9</accession>
<dbReference type="CDD" id="cd06225">
    <property type="entry name" value="HAMP"/>
    <property type="match status" value="1"/>
</dbReference>
<dbReference type="Pfam" id="PF00672">
    <property type="entry name" value="HAMP"/>
    <property type="match status" value="1"/>
</dbReference>
<protein>
    <submittedName>
        <fullName evidence="7">Methyl-accepting chemotaxis sensory transducer</fullName>
    </submittedName>
</protein>
<dbReference type="InterPro" id="IPR004090">
    <property type="entry name" value="Chemotax_Me-accpt_rcpt"/>
</dbReference>
<keyword evidence="4" id="KW-0472">Membrane</keyword>
<evidence type="ECO:0000256" key="2">
    <source>
        <dbReference type="ARBA" id="ARBA00029447"/>
    </source>
</evidence>
<comment type="caution">
    <text evidence="7">The sequence shown here is derived from an EMBL/GenBank/DDBJ whole genome shotgun (WGS) entry which is preliminary data.</text>
</comment>
<evidence type="ECO:0000259" key="5">
    <source>
        <dbReference type="PROSITE" id="PS50111"/>
    </source>
</evidence>
<feature type="transmembrane region" description="Helical" evidence="4">
    <location>
        <begin position="185"/>
        <end position="204"/>
    </location>
</feature>
<feature type="domain" description="Methyl-accepting transducer" evidence="5">
    <location>
        <begin position="312"/>
        <end position="541"/>
    </location>
</feature>
<dbReference type="PRINTS" id="PR00260">
    <property type="entry name" value="CHEMTRNSDUCR"/>
</dbReference>
<name>C4IAW9_CLOBU</name>
<reference evidence="7 8" key="1">
    <citation type="submission" date="2009-08" db="EMBL/GenBank/DDBJ databases">
        <authorList>
            <person name="Shrivastava S."/>
            <person name="Brinkac L.B."/>
            <person name="Brown J.L."/>
            <person name="Bruce D.B."/>
            <person name="Detter C."/>
            <person name="Green L.D."/>
            <person name="Munk C.A."/>
            <person name="Rogers Y.C."/>
            <person name="Tapia R."/>
            <person name="Sims D.R."/>
            <person name="Smith L.A."/>
            <person name="Smith T.J."/>
            <person name="Sutton G."/>
            <person name="Brettin T."/>
        </authorList>
    </citation>
    <scope>NUCLEOTIDE SEQUENCE [LARGE SCALE GENOMIC DNA]</scope>
    <source>
        <strain evidence="8">E4 str. BoNT E BL5262</strain>
    </source>
</reference>
<feature type="domain" description="HAMP" evidence="6">
    <location>
        <begin position="264"/>
        <end position="307"/>
    </location>
</feature>
<dbReference type="SMART" id="SM00283">
    <property type="entry name" value="MA"/>
    <property type="match status" value="1"/>
</dbReference>
<sequence length="556" mass="61025">MDYLNSLNVKNKLRYGFAAVISLFTIITIVSICGINSVRNNFGEFYNSSYHVLKVSMKMRESIKSVDGNFFRACTSNIDKVDDYIELSEKQAQEVVSLLDVLKAKYISKLGLMEKFNEIIAEIVPIREEMLSQLKARDQKGALEIYINKYQPLLNQETDILQQIEVEVSDLADSNYLNSDRNTKIICGVIILVLIITIIMSVYISKIITVSVVNPVQQILNASEQISKGNLDVDIEYNSKDELGLLAESMKETIAVLKLYIYNISEVLDRVSKGDMTAKVEMEYIGDFDKIKNSINNITSSLATMISKINLSATEMTNTSSQISAVANNLAAGTTEQSIAIEDLMENINKISGQINMVAVNAGNTKELSEESQIMVNRGMDHINKTLDAMNNISKASDGISKFISNINEIAKQTKLLALNASIEASRAGEAGRGFSVVASEVEKLALSSSEATKEIENLVRITLKTVEEGKSIVDNTQTSFMDIVNITNKAGDLVTNISISANESARVVSEFVKGVEQIAEAVQTSSATAEESAASSTELSHNAEVLRELIEGFSI</sequence>
<evidence type="ECO:0000313" key="7">
    <source>
        <dbReference type="EMBL" id="EEP56021.1"/>
    </source>
</evidence>
<keyword evidence="4" id="KW-0812">Transmembrane</keyword>
<dbReference type="AlphaFoldDB" id="C4IAW9"/>
<comment type="similarity">
    <text evidence="2">Belongs to the methyl-accepting chemotaxis (MCP) protein family.</text>
</comment>
<dbReference type="GO" id="GO:0006935">
    <property type="term" value="P:chemotaxis"/>
    <property type="evidence" value="ECO:0007669"/>
    <property type="project" value="UniProtKB-KW"/>
</dbReference>